<name>A0A927PJN7_9ACTN</name>
<keyword evidence="3" id="KW-1185">Reference proteome</keyword>
<accession>A0A927PJN7</accession>
<dbReference type="RefSeq" id="WP_192037549.1">
    <property type="nucleotide sequence ID" value="NZ_JACYWE010000001.1"/>
</dbReference>
<organism evidence="2 3">
    <name type="scientific">Lolliginicoccus lacisalsi</name>
    <dbReference type="NCBI Taxonomy" id="2742202"/>
    <lineage>
        <taxon>Bacteria</taxon>
        <taxon>Bacillati</taxon>
        <taxon>Actinomycetota</taxon>
        <taxon>Actinomycetes</taxon>
        <taxon>Mycobacteriales</taxon>
        <taxon>Hoyosellaceae</taxon>
        <taxon>Lolliginicoccus</taxon>
    </lineage>
</organism>
<dbReference type="EMBL" id="JACYWE010000001">
    <property type="protein sequence ID" value="MBD8505070.1"/>
    <property type="molecule type" value="Genomic_DNA"/>
</dbReference>
<evidence type="ECO:0000313" key="3">
    <source>
        <dbReference type="Proteomes" id="UP000642993"/>
    </source>
</evidence>
<reference evidence="2" key="1">
    <citation type="submission" date="2020-09" db="EMBL/GenBank/DDBJ databases">
        <title>Hoyosella lacisalsi sp. nov., a halotolerant actinobacterium isolated from soil of Lake Gudzhirganskoe.</title>
        <authorList>
            <person name="Yang Q."/>
            <person name="Guo P.Y."/>
            <person name="Liu S.W."/>
            <person name="Li F.N."/>
            <person name="Sun C.H."/>
        </authorList>
    </citation>
    <scope>NUCLEOTIDE SEQUENCE</scope>
    <source>
        <strain evidence="2">G463</strain>
    </source>
</reference>
<comment type="caution">
    <text evidence="2">The sequence shown here is derived from an EMBL/GenBank/DDBJ whole genome shotgun (WGS) entry which is preliminary data.</text>
</comment>
<feature type="domain" description="TPR repeat" evidence="1">
    <location>
        <begin position="200"/>
        <end position="426"/>
    </location>
</feature>
<protein>
    <recommendedName>
        <fullName evidence="1">TPR repeat domain-containing protein</fullName>
    </recommendedName>
</protein>
<dbReference type="AlphaFoldDB" id="A0A927PJN7"/>
<evidence type="ECO:0000259" key="1">
    <source>
        <dbReference type="Pfam" id="PF23275"/>
    </source>
</evidence>
<proteinExistence type="predicted"/>
<dbReference type="Pfam" id="PF23275">
    <property type="entry name" value="TPR_23"/>
    <property type="match status" value="1"/>
</dbReference>
<dbReference type="Proteomes" id="UP000642993">
    <property type="component" value="Unassembled WGS sequence"/>
</dbReference>
<evidence type="ECO:0000313" key="2">
    <source>
        <dbReference type="EMBL" id="MBD8505070.1"/>
    </source>
</evidence>
<sequence>MPMVQAWDPGTFARASRVMADRADALFNHGKRLRDAFDALGEQWDGAAHTAADDRANAEWGHAKAVAVRVEETADSLARATYDLGSTCEALQALLLDAPRKRLLVRDDWTVTALDPESQALAVAEAQRITGLLADLEAFDATLAAALTSLARDVDQLTPTDTGITPSDSIELANRLRAELGSPLGITPALAAEIGEHLAQLGLSPAQLAATAAGQPVSLPPDQLGALRAFFTETSGSDLRSLSWHYDNEADPGGDEHHTALANALLLVSNEQIGAGLDHHGELRSPGGYQYVPDDIREALANRRDDGLPGMTTVKPLADLLATADPQYAPGEELGAQLVHAAAPIGALSVEAEQLDGRNATLEYPFHRDYPEISDTLLDVGLRNTDSAAAILTGTYSHGADLPSYDRDTTVAQLLLHGGSSATPLIDWIADDATSPDHDTATRAGQSAHGLAQAIGSDTTGIGGNNHHAFLNVPHHDNHAIGHTSPETTRAIANALTPYIPNMGQVNPNLLATDGFGAVSHGEAVRIFSVIDSNADVAADFNARAYRSVSDLEVIYIESLVGGNGNRHTDIGSYIGWIQGYIEHGYIVEAEDRSEGILSAAASQREAIERASTIVGSTLSFAPYVGPAMSGASALLGESLPSRIAGNVEPIYTGDMINSDQTIARHTYNAIVTLDGLGAISPDTRLDAFRSGTGDFLPYSEAILVDNPHNNALTGSAKLDSISINYLTDNGFPISDYTQRIQNARLEIGKLK</sequence>
<gene>
    <name evidence="2" type="ORF">HT102_01015</name>
</gene>
<dbReference type="InterPro" id="IPR057037">
    <property type="entry name" value="TPR_rep_actino"/>
</dbReference>